<feature type="region of interest" description="Disordered" evidence="1">
    <location>
        <begin position="1"/>
        <end position="99"/>
    </location>
</feature>
<comment type="caution">
    <text evidence="2">The sequence shown here is derived from an EMBL/GenBank/DDBJ whole genome shotgun (WGS) entry which is preliminary data.</text>
</comment>
<sequence length="99" mass="10798">MTSNYNLRRAANPAQNQAEGLAGEPNLQSQSQTTPGLQSQTSQQKSQQSTFQSSESTKQTSSDNVQWGNQPGDFSASETNPKPPGSYHFTKDQLSHPQE</sequence>
<evidence type="ECO:0000256" key="1">
    <source>
        <dbReference type="SAM" id="MobiDB-lite"/>
    </source>
</evidence>
<proteinExistence type="predicted"/>
<reference evidence="2" key="1">
    <citation type="submission" date="2021-08" db="EMBL/GenBank/DDBJ databases">
        <title>Global Aspergillus fumigatus from environmental and clinical sources.</title>
        <authorList>
            <person name="Barber A."/>
            <person name="Sae-Ong T."/>
        </authorList>
    </citation>
    <scope>NUCLEOTIDE SEQUENCE</scope>
    <source>
        <strain evidence="2">NRZ-2016-071</strain>
    </source>
</reference>
<feature type="compositionally biased region" description="Low complexity" evidence="1">
    <location>
        <begin position="38"/>
        <end position="62"/>
    </location>
</feature>
<dbReference type="EMBL" id="JAIBSC010000041">
    <property type="protein sequence ID" value="KAH1905342.1"/>
    <property type="molecule type" value="Genomic_DNA"/>
</dbReference>
<feature type="compositionally biased region" description="Polar residues" evidence="1">
    <location>
        <begin position="26"/>
        <end position="37"/>
    </location>
</feature>
<protein>
    <submittedName>
        <fullName evidence="2">Uncharacterized protein</fullName>
    </submittedName>
</protein>
<dbReference type="AlphaFoldDB" id="A0A229W8T2"/>
<dbReference type="Proteomes" id="UP000813423">
    <property type="component" value="Unassembled WGS sequence"/>
</dbReference>
<accession>A0A229W8T2</accession>
<gene>
    <name evidence="2" type="ORF">KXV57_005964</name>
</gene>
<feature type="compositionally biased region" description="Basic and acidic residues" evidence="1">
    <location>
        <begin position="89"/>
        <end position="99"/>
    </location>
</feature>
<name>A0A229W8T2_ASPFM</name>
<evidence type="ECO:0000313" key="2">
    <source>
        <dbReference type="EMBL" id="KAH1905342.1"/>
    </source>
</evidence>
<evidence type="ECO:0000313" key="3">
    <source>
        <dbReference type="Proteomes" id="UP000813423"/>
    </source>
</evidence>
<organism evidence="2 3">
    <name type="scientific">Aspergillus fumigatus</name>
    <name type="common">Neosartorya fumigata</name>
    <dbReference type="NCBI Taxonomy" id="746128"/>
    <lineage>
        <taxon>Eukaryota</taxon>
        <taxon>Fungi</taxon>
        <taxon>Dikarya</taxon>
        <taxon>Ascomycota</taxon>
        <taxon>Pezizomycotina</taxon>
        <taxon>Eurotiomycetes</taxon>
        <taxon>Eurotiomycetidae</taxon>
        <taxon>Eurotiales</taxon>
        <taxon>Aspergillaceae</taxon>
        <taxon>Aspergillus</taxon>
        <taxon>Aspergillus subgen. Fumigati</taxon>
    </lineage>
</organism>